<protein>
    <submittedName>
        <fullName evidence="6">SIS domain-containing protein</fullName>
    </submittedName>
</protein>
<dbReference type="InterPro" id="IPR001347">
    <property type="entry name" value="SIS_dom"/>
</dbReference>
<feature type="domain" description="SIS" evidence="5">
    <location>
        <begin position="129"/>
        <end position="268"/>
    </location>
</feature>
<sequence>MAEQEAANTTLLETIAARKDSLRASERKVAELILRDPVQAMDFNMAGLADAAGVSEPTVMRFCSAIGFDGFRTFKISLAQTIALGLPMTMSTIHENDTLSDITDKVFSRTISSLDRARRLLDHDVMERAIEMVSDASELIFVGAGASGIVAQDAQQKFPLFGVPCQAPADYHQQFIAASMTDARGVVVAISNTAHTRTVVNVAEAAKKKGARVLAIVGADGPLTELADLSIRVSTFEDTDLYTPTVSRLAGLVIVDILATGASMRRGPDAARRIQIMKEDLAQMRG</sequence>
<keyword evidence="7" id="KW-1185">Reference proteome</keyword>
<dbReference type="InterPro" id="IPR000281">
    <property type="entry name" value="HTH_RpiR"/>
</dbReference>
<dbReference type="Pfam" id="PF01418">
    <property type="entry name" value="HTH_6"/>
    <property type="match status" value="1"/>
</dbReference>
<dbReference type="Gene3D" id="1.10.10.10">
    <property type="entry name" value="Winged helix-like DNA-binding domain superfamily/Winged helix DNA-binding domain"/>
    <property type="match status" value="1"/>
</dbReference>
<evidence type="ECO:0000256" key="3">
    <source>
        <dbReference type="ARBA" id="ARBA00023163"/>
    </source>
</evidence>
<dbReference type="EMBL" id="JANLCM010000001">
    <property type="protein sequence ID" value="MCS5716950.1"/>
    <property type="molecule type" value="Genomic_DNA"/>
</dbReference>
<dbReference type="InterPro" id="IPR009057">
    <property type="entry name" value="Homeodomain-like_sf"/>
</dbReference>
<evidence type="ECO:0000259" key="4">
    <source>
        <dbReference type="PROSITE" id="PS51071"/>
    </source>
</evidence>
<organism evidence="6 7">
    <name type="scientific">Herbiconiux aconitum</name>
    <dbReference type="NCBI Taxonomy" id="2970913"/>
    <lineage>
        <taxon>Bacteria</taxon>
        <taxon>Bacillati</taxon>
        <taxon>Actinomycetota</taxon>
        <taxon>Actinomycetes</taxon>
        <taxon>Micrococcales</taxon>
        <taxon>Microbacteriaceae</taxon>
        <taxon>Herbiconiux</taxon>
    </lineage>
</organism>
<dbReference type="InterPro" id="IPR036388">
    <property type="entry name" value="WH-like_DNA-bd_sf"/>
</dbReference>
<keyword evidence="1" id="KW-0805">Transcription regulation</keyword>
<dbReference type="SUPFAM" id="SSF53697">
    <property type="entry name" value="SIS domain"/>
    <property type="match status" value="1"/>
</dbReference>
<dbReference type="CDD" id="cd05013">
    <property type="entry name" value="SIS_RpiR"/>
    <property type="match status" value="1"/>
</dbReference>
<dbReference type="PANTHER" id="PTHR30514">
    <property type="entry name" value="GLUCOKINASE"/>
    <property type="match status" value="1"/>
</dbReference>
<dbReference type="InterPro" id="IPR047640">
    <property type="entry name" value="RpiR-like"/>
</dbReference>
<accession>A0ABT2GL66</accession>
<evidence type="ECO:0000313" key="6">
    <source>
        <dbReference type="EMBL" id="MCS5716950.1"/>
    </source>
</evidence>
<gene>
    <name evidence="6" type="ORF">N1027_02260</name>
</gene>
<keyword evidence="2" id="KW-0238">DNA-binding</keyword>
<dbReference type="PANTHER" id="PTHR30514:SF1">
    <property type="entry name" value="HTH-TYPE TRANSCRIPTIONAL REGULATOR HEXR-RELATED"/>
    <property type="match status" value="1"/>
</dbReference>
<dbReference type="PROSITE" id="PS51071">
    <property type="entry name" value="HTH_RPIR"/>
    <property type="match status" value="1"/>
</dbReference>
<evidence type="ECO:0000256" key="1">
    <source>
        <dbReference type="ARBA" id="ARBA00023015"/>
    </source>
</evidence>
<feature type="domain" description="HTH rpiR-type" evidence="4">
    <location>
        <begin position="9"/>
        <end position="85"/>
    </location>
</feature>
<dbReference type="SUPFAM" id="SSF46689">
    <property type="entry name" value="Homeodomain-like"/>
    <property type="match status" value="1"/>
</dbReference>
<dbReference type="RefSeq" id="WP_259504691.1">
    <property type="nucleotide sequence ID" value="NZ_JANLCM010000001.1"/>
</dbReference>
<dbReference type="Pfam" id="PF01380">
    <property type="entry name" value="SIS"/>
    <property type="match status" value="1"/>
</dbReference>
<comment type="caution">
    <text evidence="6">The sequence shown here is derived from an EMBL/GenBank/DDBJ whole genome shotgun (WGS) entry which is preliminary data.</text>
</comment>
<dbReference type="PROSITE" id="PS51464">
    <property type="entry name" value="SIS"/>
    <property type="match status" value="1"/>
</dbReference>
<dbReference type="InterPro" id="IPR046348">
    <property type="entry name" value="SIS_dom_sf"/>
</dbReference>
<dbReference type="InterPro" id="IPR035472">
    <property type="entry name" value="RpiR-like_SIS"/>
</dbReference>
<evidence type="ECO:0000259" key="5">
    <source>
        <dbReference type="PROSITE" id="PS51464"/>
    </source>
</evidence>
<evidence type="ECO:0000256" key="2">
    <source>
        <dbReference type="ARBA" id="ARBA00023125"/>
    </source>
</evidence>
<reference evidence="6" key="1">
    <citation type="submission" date="2022-08" db="EMBL/GenBank/DDBJ databases">
        <authorList>
            <person name="Deng Y."/>
            <person name="Han X.-F."/>
            <person name="Zhang Y.-Q."/>
        </authorList>
    </citation>
    <scope>NUCLEOTIDE SEQUENCE</scope>
    <source>
        <strain evidence="6">CPCC 205763</strain>
    </source>
</reference>
<evidence type="ECO:0000313" key="7">
    <source>
        <dbReference type="Proteomes" id="UP001165584"/>
    </source>
</evidence>
<keyword evidence="3" id="KW-0804">Transcription</keyword>
<dbReference type="Proteomes" id="UP001165584">
    <property type="component" value="Unassembled WGS sequence"/>
</dbReference>
<dbReference type="Gene3D" id="3.40.50.10490">
    <property type="entry name" value="Glucose-6-phosphate isomerase like protein, domain 1"/>
    <property type="match status" value="1"/>
</dbReference>
<proteinExistence type="predicted"/>
<name>A0ABT2GL66_9MICO</name>